<dbReference type="PANTHER" id="PTHR31270">
    <property type="entry name" value="GLUTAMINYL-PEPTIDE CYCLOTRANSFERASE"/>
    <property type="match status" value="1"/>
</dbReference>
<dbReference type="GO" id="GO:0016603">
    <property type="term" value="F:glutaminyl-peptide cyclotransferase activity"/>
    <property type="evidence" value="ECO:0007669"/>
    <property type="project" value="InterPro"/>
</dbReference>
<proteinExistence type="predicted"/>
<dbReference type="Pfam" id="PF05096">
    <property type="entry name" value="Glu_cyclase_2"/>
    <property type="match status" value="1"/>
</dbReference>
<dbReference type="Gene3D" id="2.130.10.10">
    <property type="entry name" value="YVTN repeat-like/Quinoprotein amine dehydrogenase"/>
    <property type="match status" value="1"/>
</dbReference>
<comment type="caution">
    <text evidence="1">The sequence shown here is derived from an EMBL/GenBank/DDBJ whole genome shotgun (WGS) entry which is preliminary data.</text>
</comment>
<dbReference type="SUPFAM" id="SSF50969">
    <property type="entry name" value="YVTN repeat-like/Quinoprotein amine dehydrogenase"/>
    <property type="match status" value="1"/>
</dbReference>
<accession>A0A2W5F007</accession>
<name>A0A2W5F007_9SPHI</name>
<dbReference type="AlphaFoldDB" id="A0A2W5F007"/>
<dbReference type="InterPro" id="IPR015943">
    <property type="entry name" value="WD40/YVTN_repeat-like_dom_sf"/>
</dbReference>
<evidence type="ECO:0000313" key="2">
    <source>
        <dbReference type="Proteomes" id="UP000249645"/>
    </source>
</evidence>
<protein>
    <submittedName>
        <fullName evidence="1">Glutamine cyclotransferase</fullName>
    </submittedName>
</protein>
<dbReference type="InterPro" id="IPR011044">
    <property type="entry name" value="Quino_amine_DH_bsu"/>
</dbReference>
<dbReference type="PANTHER" id="PTHR31270:SF1">
    <property type="entry name" value="GLUTAMINYL-PEPTIDE CYCLOTRANSFERASE"/>
    <property type="match status" value="1"/>
</dbReference>
<dbReference type="Proteomes" id="UP000249645">
    <property type="component" value="Unassembled WGS sequence"/>
</dbReference>
<dbReference type="EMBL" id="QFOI01000172">
    <property type="protein sequence ID" value="PZP48083.1"/>
    <property type="molecule type" value="Genomic_DNA"/>
</dbReference>
<dbReference type="InterPro" id="IPR007788">
    <property type="entry name" value="QCT"/>
</dbReference>
<organism evidence="1 2">
    <name type="scientific">Pseudopedobacter saltans</name>
    <dbReference type="NCBI Taxonomy" id="151895"/>
    <lineage>
        <taxon>Bacteria</taxon>
        <taxon>Pseudomonadati</taxon>
        <taxon>Bacteroidota</taxon>
        <taxon>Sphingobacteriia</taxon>
        <taxon>Sphingobacteriales</taxon>
        <taxon>Sphingobacteriaceae</taxon>
        <taxon>Pseudopedobacter</taxon>
    </lineage>
</organism>
<reference evidence="1 2" key="1">
    <citation type="submission" date="2017-11" db="EMBL/GenBank/DDBJ databases">
        <title>Infants hospitalized years apart are colonized by the same room-sourced microbial strains.</title>
        <authorList>
            <person name="Brooks B."/>
            <person name="Olm M.R."/>
            <person name="Firek B.A."/>
            <person name="Baker R."/>
            <person name="Thomas B.C."/>
            <person name="Morowitz M.J."/>
            <person name="Banfield J.F."/>
        </authorList>
    </citation>
    <scope>NUCLEOTIDE SEQUENCE [LARGE SCALE GENOMIC DNA]</scope>
    <source>
        <strain evidence="1">S2_009_000_R2_76</strain>
    </source>
</reference>
<keyword evidence="1" id="KW-0808">Transferase</keyword>
<sequence>MGLIDNSYFRSNFFRKALMMKKIYYFVLASALFLGACNGNDSDNSDTTTTANTNNGEPTAIPYSVINVYPHDTAAYTEGLFFHDGDLYESTGGMQTPESPSKSFIVKRTIQDLKPIKQMDLQKGIFGEGINIINGKLYQLTYTEHKVFVYDAKTWAKVGEFNWPREGWAMTNDGKSLIISTGDSNLYYVNPNDFSVEKIVGVTTNMGPLGNINELEYVDGMVYANVFGQNQIVKIDPNSGKVVGVLDLTDINAKNGIKYSPKDAGNDVLNGIAYNPTTKTFFVTGKRWPKIFEIRL</sequence>
<evidence type="ECO:0000313" key="1">
    <source>
        <dbReference type="EMBL" id="PZP48083.1"/>
    </source>
</evidence>
<gene>
    <name evidence="1" type="ORF">DI598_10350</name>
</gene>